<evidence type="ECO:0000259" key="8">
    <source>
        <dbReference type="Pfam" id="PF00205"/>
    </source>
</evidence>
<dbReference type="AlphaFoldDB" id="A0AAU9ENF9"/>
<dbReference type="InterPro" id="IPR000399">
    <property type="entry name" value="TPP-bd_CS"/>
</dbReference>
<dbReference type="InterPro" id="IPR012001">
    <property type="entry name" value="Thiamin_PyroP_enz_TPP-bd_dom"/>
</dbReference>
<keyword evidence="7" id="KW-0175">Coiled coil</keyword>
<dbReference type="Gene3D" id="3.40.50.970">
    <property type="match status" value="2"/>
</dbReference>
<feature type="domain" description="Thiamine pyrophosphate enzyme N-terminal TPP-binding" evidence="10">
    <location>
        <begin position="5"/>
        <end position="121"/>
    </location>
</feature>
<comment type="similarity">
    <text evidence="3 6">Belongs to the TPP enzyme family.</text>
</comment>
<dbReference type="KEGG" id="dmp:FAK_36700"/>
<dbReference type="GO" id="GO:0000287">
    <property type="term" value="F:magnesium ion binding"/>
    <property type="evidence" value="ECO:0007669"/>
    <property type="project" value="InterPro"/>
</dbReference>
<evidence type="ECO:0000259" key="9">
    <source>
        <dbReference type="Pfam" id="PF02775"/>
    </source>
</evidence>
<dbReference type="GO" id="GO:0005948">
    <property type="term" value="C:acetolactate synthase complex"/>
    <property type="evidence" value="ECO:0007669"/>
    <property type="project" value="TreeGrafter"/>
</dbReference>
<dbReference type="PANTHER" id="PTHR18968:SF166">
    <property type="entry name" value="2-HYDROXYACYL-COA LYASE 2"/>
    <property type="match status" value="1"/>
</dbReference>
<evidence type="ECO:0000313" key="12">
    <source>
        <dbReference type="Proteomes" id="UP001366166"/>
    </source>
</evidence>
<evidence type="ECO:0000259" key="10">
    <source>
        <dbReference type="Pfam" id="PF02776"/>
    </source>
</evidence>
<dbReference type="InterPro" id="IPR045229">
    <property type="entry name" value="TPP_enz"/>
</dbReference>
<feature type="coiled-coil region" evidence="7">
    <location>
        <begin position="332"/>
        <end position="366"/>
    </location>
</feature>
<dbReference type="GO" id="GO:0009097">
    <property type="term" value="P:isoleucine biosynthetic process"/>
    <property type="evidence" value="ECO:0007669"/>
    <property type="project" value="TreeGrafter"/>
</dbReference>
<comment type="cofactor">
    <cofactor evidence="2">
        <name>thiamine diphosphate</name>
        <dbReference type="ChEBI" id="CHEBI:58937"/>
    </cofactor>
</comment>
<keyword evidence="5 6" id="KW-0786">Thiamine pyrophosphate</keyword>
<dbReference type="GO" id="GO:0003984">
    <property type="term" value="F:acetolactate synthase activity"/>
    <property type="evidence" value="ECO:0007669"/>
    <property type="project" value="TreeGrafter"/>
</dbReference>
<evidence type="ECO:0000256" key="3">
    <source>
        <dbReference type="ARBA" id="ARBA00007812"/>
    </source>
</evidence>
<evidence type="ECO:0000256" key="5">
    <source>
        <dbReference type="ARBA" id="ARBA00023052"/>
    </source>
</evidence>
<dbReference type="InterPro" id="IPR029035">
    <property type="entry name" value="DHS-like_NAD/FAD-binding_dom"/>
</dbReference>
<dbReference type="GO" id="GO:0030976">
    <property type="term" value="F:thiamine pyrophosphate binding"/>
    <property type="evidence" value="ECO:0007669"/>
    <property type="project" value="InterPro"/>
</dbReference>
<keyword evidence="12" id="KW-1185">Reference proteome</keyword>
<reference evidence="12" key="1">
    <citation type="journal article" date="2023" name="Arch. Microbiol.">
        <title>Desulfoferula mesophilus gen. nov. sp. nov., a mesophilic sulfate-reducing bacterium isolated from a brackish lake sediment.</title>
        <authorList>
            <person name="Watanabe T."/>
            <person name="Yabe T."/>
            <person name="Tsuji J.M."/>
            <person name="Fukui M."/>
        </authorList>
    </citation>
    <scope>NUCLEOTIDE SEQUENCE [LARGE SCALE GENOMIC DNA]</scope>
    <source>
        <strain evidence="12">12FAK</strain>
    </source>
</reference>
<dbReference type="EMBL" id="AP028679">
    <property type="protein sequence ID" value="BEQ16604.1"/>
    <property type="molecule type" value="Genomic_DNA"/>
</dbReference>
<dbReference type="GO" id="GO:0009099">
    <property type="term" value="P:L-valine biosynthetic process"/>
    <property type="evidence" value="ECO:0007669"/>
    <property type="project" value="TreeGrafter"/>
</dbReference>
<feature type="domain" description="Thiamine pyrophosphate enzyme central" evidence="8">
    <location>
        <begin position="196"/>
        <end position="331"/>
    </location>
</feature>
<comment type="cofactor">
    <cofactor evidence="1">
        <name>Mg(2+)</name>
        <dbReference type="ChEBI" id="CHEBI:18420"/>
    </cofactor>
</comment>
<evidence type="ECO:0000256" key="4">
    <source>
        <dbReference type="ARBA" id="ARBA00022723"/>
    </source>
</evidence>
<gene>
    <name evidence="11" type="ORF">FAK_36700</name>
</gene>
<dbReference type="SUPFAM" id="SSF52467">
    <property type="entry name" value="DHS-like NAD/FAD-binding domain"/>
    <property type="match status" value="1"/>
</dbReference>
<dbReference type="CDD" id="cd07035">
    <property type="entry name" value="TPP_PYR_POX_like"/>
    <property type="match status" value="1"/>
</dbReference>
<evidence type="ECO:0000256" key="2">
    <source>
        <dbReference type="ARBA" id="ARBA00001964"/>
    </source>
</evidence>
<dbReference type="Proteomes" id="UP001366166">
    <property type="component" value="Chromosome"/>
</dbReference>
<dbReference type="RefSeq" id="WP_338602671.1">
    <property type="nucleotide sequence ID" value="NZ_AP028679.1"/>
</dbReference>
<dbReference type="PROSITE" id="PS00187">
    <property type="entry name" value="TPP_ENZYMES"/>
    <property type="match status" value="1"/>
</dbReference>
<evidence type="ECO:0000256" key="6">
    <source>
        <dbReference type="RuleBase" id="RU362132"/>
    </source>
</evidence>
<keyword evidence="4" id="KW-0479">Metal-binding</keyword>
<dbReference type="PANTHER" id="PTHR18968">
    <property type="entry name" value="THIAMINE PYROPHOSPHATE ENZYMES"/>
    <property type="match status" value="1"/>
</dbReference>
<feature type="domain" description="Thiamine pyrophosphate enzyme TPP-binding" evidence="9">
    <location>
        <begin position="396"/>
        <end position="554"/>
    </location>
</feature>
<dbReference type="Gene3D" id="3.40.50.1220">
    <property type="entry name" value="TPP-binding domain"/>
    <property type="match status" value="1"/>
</dbReference>
<dbReference type="Pfam" id="PF02776">
    <property type="entry name" value="TPP_enzyme_N"/>
    <property type="match status" value="1"/>
</dbReference>
<proteinExistence type="inferred from homology"/>
<evidence type="ECO:0000313" key="11">
    <source>
        <dbReference type="EMBL" id="BEQ16604.1"/>
    </source>
</evidence>
<organism evidence="11 12">
    <name type="scientific">Desulfoferula mesophila</name>
    <dbReference type="NCBI Taxonomy" id="3058419"/>
    <lineage>
        <taxon>Bacteria</taxon>
        <taxon>Pseudomonadati</taxon>
        <taxon>Thermodesulfobacteriota</taxon>
        <taxon>Desulfarculia</taxon>
        <taxon>Desulfarculales</taxon>
        <taxon>Desulfarculaceae</taxon>
        <taxon>Desulfoferula</taxon>
    </lineage>
</organism>
<dbReference type="InterPro" id="IPR011766">
    <property type="entry name" value="TPP_enzyme_TPP-bd"/>
</dbReference>
<dbReference type="InterPro" id="IPR029061">
    <property type="entry name" value="THDP-binding"/>
</dbReference>
<dbReference type="InterPro" id="IPR012000">
    <property type="entry name" value="Thiamin_PyroP_enz_cen_dom"/>
</dbReference>
<dbReference type="Pfam" id="PF00205">
    <property type="entry name" value="TPP_enzyme_M"/>
    <property type="match status" value="1"/>
</dbReference>
<protein>
    <submittedName>
        <fullName evidence="11">Acetolactate synthase large subunit</fullName>
    </submittedName>
</protein>
<evidence type="ECO:0000256" key="1">
    <source>
        <dbReference type="ARBA" id="ARBA00001946"/>
    </source>
</evidence>
<dbReference type="Pfam" id="PF02775">
    <property type="entry name" value="TPP_enzyme_C"/>
    <property type="match status" value="1"/>
</dbReference>
<evidence type="ECO:0000256" key="7">
    <source>
        <dbReference type="SAM" id="Coils"/>
    </source>
</evidence>
<accession>A0AAU9ENF9</accession>
<dbReference type="SUPFAM" id="SSF52518">
    <property type="entry name" value="Thiamin diphosphate-binding fold (THDP-binding)"/>
    <property type="match status" value="2"/>
</dbReference>
<sequence>MAGTNGGAIIAQMLAAEGVDKIFGIVDGTYLQLIKACVEGGMELITPRHESVAAQMAGAYARLTGKLGVCIASNGPGVANMLSGVAVEQVEGNRVLLITSSRRGAITYPDRGGAYQCFDQVGVIGAMAKYSACADQAGRVPELLRAALRAAWDGRPGVVHLDVPENVINGECKPLGLPAPERYRRSAPLAPDPEQVKQAAEMLAGAALPMIQAGSGVIHAQAYAELAELAELLEAPVTTSWGARGVLSEDSPLAWPMVHIKAVNALRNEADVALVLGSELGETDWWGKPPYWAAWDQQKMIQVDIDPQVLGRIRPADILALADVKEFMQALIAELRERTMPLEERKAKLEKLAQEKVKDRAKLDEKLSDVGSPLMTAQVGAVCNRVLEPDAVYVFDGGNTAVWGNFYVKLATPGCQLGTHHMGHLGAGTGQALGAAAARPGAQVVCITGDGAMGFHPQELETAVRHGLKVIFIVCADQQWGMVKINQSFALHPVQTMLKKSLEPGKTFGTELGPIAWEELAFSLGAFGAKADNPEDLEKALRAAVEQPLPAVIHAVVDPVKHMWAPGLIHFKAMHQEPKGR</sequence>
<dbReference type="GO" id="GO:0050660">
    <property type="term" value="F:flavin adenine dinucleotide binding"/>
    <property type="evidence" value="ECO:0007669"/>
    <property type="project" value="TreeGrafter"/>
</dbReference>
<name>A0AAU9ENF9_9BACT</name>